<organism evidence="3 4">
    <name type="scientific">Schizophyllum amplum</name>
    <dbReference type="NCBI Taxonomy" id="97359"/>
    <lineage>
        <taxon>Eukaryota</taxon>
        <taxon>Fungi</taxon>
        <taxon>Dikarya</taxon>
        <taxon>Basidiomycota</taxon>
        <taxon>Agaricomycotina</taxon>
        <taxon>Agaricomycetes</taxon>
        <taxon>Agaricomycetidae</taxon>
        <taxon>Agaricales</taxon>
        <taxon>Schizophyllaceae</taxon>
        <taxon>Schizophyllum</taxon>
    </lineage>
</organism>
<feature type="compositionally biased region" description="Polar residues" evidence="1">
    <location>
        <begin position="298"/>
        <end position="309"/>
    </location>
</feature>
<feature type="compositionally biased region" description="Polar residues" evidence="1">
    <location>
        <begin position="1024"/>
        <end position="1037"/>
    </location>
</feature>
<feature type="compositionally biased region" description="Low complexity" evidence="1">
    <location>
        <begin position="162"/>
        <end position="179"/>
    </location>
</feature>
<feature type="compositionally biased region" description="Polar residues" evidence="1">
    <location>
        <begin position="23"/>
        <end position="48"/>
    </location>
</feature>
<name>A0A550CVX2_9AGAR</name>
<dbReference type="InterPro" id="IPR000210">
    <property type="entry name" value="BTB/POZ_dom"/>
</dbReference>
<feature type="compositionally biased region" description="Pro residues" evidence="1">
    <location>
        <begin position="151"/>
        <end position="161"/>
    </location>
</feature>
<dbReference type="CDD" id="cd18186">
    <property type="entry name" value="BTB_POZ_ZBTB_KLHL-like"/>
    <property type="match status" value="1"/>
</dbReference>
<feature type="compositionally biased region" description="Low complexity" evidence="1">
    <location>
        <begin position="1121"/>
        <end position="1134"/>
    </location>
</feature>
<dbReference type="OrthoDB" id="3223099at2759"/>
<feature type="region of interest" description="Disordered" evidence="1">
    <location>
        <begin position="631"/>
        <end position="719"/>
    </location>
</feature>
<feature type="compositionally biased region" description="Low complexity" evidence="1">
    <location>
        <begin position="1038"/>
        <end position="1056"/>
    </location>
</feature>
<feature type="compositionally biased region" description="Basic residues" evidence="1">
    <location>
        <begin position="135"/>
        <end position="145"/>
    </location>
</feature>
<sequence length="1350" mass="145158">MSVAEQPPQPVRGEGSDAVQCGSPASVSSDKTQKSPSSGSANSWTTVSAPRDDTRPAPIVTDTAQNGGLPSVANSALTSASDTGSVTAMDSTFSDQSTVIQDPFSPTYPPQSTALILYPGSFSHHRSSFTTPHHSPGRKHERSHSRVAYPQPHPIVIPPQHSPITLTRIRSCSSHSRSTSSHRRPCILLGSDSEPQSPRRGRSRSPRALEHVGYPPGYAYLGSGRPPTSDPSPIMHPMDDIYPQLPPSPLWSPTSPPSAPRVIVPLSGELSVHHTSSTHGGRPLPSPTQVALPAASRSEVSALNSSWSPPSHLRRETSTTSRSSLSALSEDLHRLSPRGPRSPMGPRTPLTPARIPLPASHRPSPRPVAQSTLEPDAAIHVPPPTSHQTSPRPSHRASPSRHSNESSPRRHLSLLEQYQNATLPVTDLGTPVSLSPFSTSSSRSNYSPRSHADTRSRLEWNSPTESESDYDFGPVSPAYGPEIRAPHPESEVYGDASVSGRDGVQFPSASTSTGLSRSSSVYSRGTPPTVSVNARPGPTSPYPQPTIVSGDRFAPMRPHRASGVSPSDAPAPLIQNSSQTLRRPWEDANERDLGFPCRLTNSPHRKEAASSQQLYMGEATPAPVYNVSEEATRMDGCSREPPPPLPPTWTRPHKGGSDNGTCGTSTSSQYSFIVEPQPEPRREPSLAESYSSQDGMSTWDPQGGVRGPGEPPHELVRSPFVSPSFIPISAIVTSRGSAKHGGGSGGSADGPAPSHVDRPPVDTQSAQVIAEAAARINAAAHANATANAHNASHAQATVQATAQAAAHASAEPVTAISLPSSRRASNEAAPSPPRSTVMSPTSHSTPPASPRYLGPPPPIIGISLSPVSHASLLPVSASLPCNNFDPGSVTPPSVPSSSSRSPSPPTRRRVYTPTPPRQVSPSASPVPSRVPPCIIHDVGSSRSRSRSRSRSPPRQPLLIVDSETPGSRYLPFPANGRPIIMPGSVSSSRSSSRSVRRVPTSLPGPSWPAQMPWEQPRGQGHVGGNQSTRPCGQTTQASPLRSPLRPPVVLIPVSPSRDTERPRSCSRSAYHGRRPEPPESQGNLHNHRDRRSRSRSGRRGSGHRLSYLRALDDHRHDRRYWSPSRSRSRSTTVYRRPRRSPSPTPSVSSTHVPYHNGSPAPQRSAQFYFSDGTLFVRVEDVVFRVYRHFFEKSSSVWLQMLRNRLVGVKSNPLVLTDVKAADFEQLLCLVYPDFTGPGPTTAEQWTGVLTLASQWKIDPLFKLAVQKVEPLLSPVDKLVLGNKYDIDGWAKAAYEELCLRRAPLSKEEGRKLGVDAVVKINEMKFALMENLGAMVDREKLTSVVEGVMNQ</sequence>
<feature type="region of interest" description="Disordered" evidence="1">
    <location>
        <begin position="734"/>
        <end position="763"/>
    </location>
</feature>
<keyword evidence="4" id="KW-1185">Reference proteome</keyword>
<feature type="compositionally biased region" description="Low complexity" evidence="1">
    <location>
        <begin position="318"/>
        <end position="329"/>
    </location>
</feature>
<feature type="compositionally biased region" description="Pro residues" evidence="1">
    <location>
        <begin position="640"/>
        <end position="649"/>
    </location>
</feature>
<dbReference type="EMBL" id="VDMD01000001">
    <property type="protein sequence ID" value="TRM68913.1"/>
    <property type="molecule type" value="Genomic_DNA"/>
</dbReference>
<accession>A0A550CVX2</accession>
<feature type="compositionally biased region" description="Polar residues" evidence="1">
    <location>
        <begin position="659"/>
        <end position="671"/>
    </location>
</feature>
<protein>
    <recommendedName>
        <fullName evidence="2">BTB domain-containing protein</fullName>
    </recommendedName>
</protein>
<dbReference type="Proteomes" id="UP000320762">
    <property type="component" value="Unassembled WGS sequence"/>
</dbReference>
<reference evidence="3 4" key="1">
    <citation type="journal article" date="2019" name="New Phytol.">
        <title>Comparative genomics reveals unique wood-decay strategies and fruiting body development in the Schizophyllaceae.</title>
        <authorList>
            <person name="Almasi E."/>
            <person name="Sahu N."/>
            <person name="Krizsan K."/>
            <person name="Balint B."/>
            <person name="Kovacs G.M."/>
            <person name="Kiss B."/>
            <person name="Cseklye J."/>
            <person name="Drula E."/>
            <person name="Henrissat B."/>
            <person name="Nagy I."/>
            <person name="Chovatia M."/>
            <person name="Adam C."/>
            <person name="LaButti K."/>
            <person name="Lipzen A."/>
            <person name="Riley R."/>
            <person name="Grigoriev I.V."/>
            <person name="Nagy L.G."/>
        </authorList>
    </citation>
    <scope>NUCLEOTIDE SEQUENCE [LARGE SCALE GENOMIC DNA]</scope>
    <source>
        <strain evidence="3 4">NL-1724</strain>
    </source>
</reference>
<feature type="compositionally biased region" description="Low complexity" evidence="1">
    <location>
        <begin position="433"/>
        <end position="449"/>
    </location>
</feature>
<proteinExistence type="predicted"/>
<feature type="compositionally biased region" description="Basic residues" evidence="1">
    <location>
        <begin position="1085"/>
        <end position="1102"/>
    </location>
</feature>
<comment type="caution">
    <text evidence="3">The sequence shown here is derived from an EMBL/GenBank/DDBJ whole genome shotgun (WGS) entry which is preliminary data.</text>
</comment>
<feature type="compositionally biased region" description="Low complexity" evidence="1">
    <location>
        <begin position="984"/>
        <end position="993"/>
    </location>
</feature>
<feature type="region of interest" description="Disordered" evidence="1">
    <location>
        <begin position="886"/>
        <end position="1157"/>
    </location>
</feature>
<feature type="compositionally biased region" description="Low complexity" evidence="1">
    <location>
        <begin position="508"/>
        <end position="526"/>
    </location>
</feature>
<gene>
    <name evidence="3" type="ORF">BD626DRAFT_472357</name>
</gene>
<feature type="compositionally biased region" description="Polar residues" evidence="1">
    <location>
        <begin position="62"/>
        <end position="76"/>
    </location>
</feature>
<feature type="domain" description="BTB" evidence="2">
    <location>
        <begin position="1170"/>
        <end position="1231"/>
    </location>
</feature>
<feature type="region of interest" description="Disordered" evidence="1">
    <location>
        <begin position="1"/>
        <end position="76"/>
    </location>
</feature>
<dbReference type="InterPro" id="IPR011333">
    <property type="entry name" value="SKP1/BTB/POZ_sf"/>
</dbReference>
<feature type="compositionally biased region" description="Gly residues" evidence="1">
    <location>
        <begin position="739"/>
        <end position="748"/>
    </location>
</feature>
<feature type="region of interest" description="Disordered" evidence="1">
    <location>
        <begin position="126"/>
        <end position="212"/>
    </location>
</feature>
<feature type="region of interest" description="Disordered" evidence="1">
    <location>
        <begin position="784"/>
        <end position="854"/>
    </location>
</feature>
<feature type="compositionally biased region" description="Polar residues" evidence="1">
    <location>
        <begin position="688"/>
        <end position="700"/>
    </location>
</feature>
<feature type="compositionally biased region" description="Low complexity" evidence="1">
    <location>
        <begin position="888"/>
        <end position="901"/>
    </location>
</feature>
<feature type="region of interest" description="Disordered" evidence="1">
    <location>
        <begin position="272"/>
        <end position="410"/>
    </location>
</feature>
<dbReference type="PROSITE" id="PS50097">
    <property type="entry name" value="BTB"/>
    <property type="match status" value="1"/>
</dbReference>
<feature type="compositionally biased region" description="Low complexity" evidence="1">
    <location>
        <begin position="784"/>
        <end position="810"/>
    </location>
</feature>
<evidence type="ECO:0000256" key="1">
    <source>
        <dbReference type="SAM" id="MobiDB-lite"/>
    </source>
</evidence>
<dbReference type="Gene3D" id="3.30.710.10">
    <property type="entry name" value="Potassium Channel Kv1.1, Chain A"/>
    <property type="match status" value="1"/>
</dbReference>
<dbReference type="SUPFAM" id="SSF54695">
    <property type="entry name" value="POZ domain"/>
    <property type="match status" value="1"/>
</dbReference>
<evidence type="ECO:0000259" key="2">
    <source>
        <dbReference type="PROSITE" id="PS50097"/>
    </source>
</evidence>
<evidence type="ECO:0000313" key="3">
    <source>
        <dbReference type="EMBL" id="TRM68913.1"/>
    </source>
</evidence>
<feature type="region of interest" description="Disordered" evidence="1">
    <location>
        <begin position="423"/>
        <end position="573"/>
    </location>
</feature>
<feature type="compositionally biased region" description="Low complexity" evidence="1">
    <location>
        <begin position="337"/>
        <end position="347"/>
    </location>
</feature>
<evidence type="ECO:0000313" key="4">
    <source>
        <dbReference type="Proteomes" id="UP000320762"/>
    </source>
</evidence>